<dbReference type="OrthoDB" id="5394411at2"/>
<keyword evidence="2" id="KW-0812">Transmembrane</keyword>
<evidence type="ECO:0000259" key="3">
    <source>
        <dbReference type="Pfam" id="PF13511"/>
    </source>
</evidence>
<accession>A0A5D3WM59</accession>
<evidence type="ECO:0000256" key="2">
    <source>
        <dbReference type="SAM" id="Phobius"/>
    </source>
</evidence>
<dbReference type="InterPro" id="IPR025392">
    <property type="entry name" value="DUF4124"/>
</dbReference>
<comment type="caution">
    <text evidence="4">The sequence shown here is derived from an EMBL/GenBank/DDBJ whole genome shotgun (WGS) entry which is preliminary data.</text>
</comment>
<dbReference type="AlphaFoldDB" id="A0A5D3WM59"/>
<sequence length="232" mass="26092">MDKHIFWVGLVITAAIAWGIHFFAPKDTRPQTPPTQARQPMPPRPQVVNNPGATTSNRPAAQPEISEDQIYRWVDEKGVTHFSNRPTANAEPVNLKPLNTISIPESEQARIDARRAQETRNYLARAQSKVLPQKSHASARRTYVIERTSAEQKPKHVELSGRISGGPKCRKLHLTIQARSDRGGAVYARTMVRNAGGSFGSRLFEAKARNYWDGNYPKPAWKITRIDFTCLD</sequence>
<name>A0A5D3WM59_9BACT</name>
<feature type="compositionally biased region" description="Polar residues" evidence="1">
    <location>
        <begin position="47"/>
        <end position="59"/>
    </location>
</feature>
<dbReference type="EMBL" id="VNIB01000003">
    <property type="protein sequence ID" value="TYO99166.1"/>
    <property type="molecule type" value="Genomic_DNA"/>
</dbReference>
<evidence type="ECO:0000256" key="1">
    <source>
        <dbReference type="SAM" id="MobiDB-lite"/>
    </source>
</evidence>
<feature type="region of interest" description="Disordered" evidence="1">
    <location>
        <begin position="27"/>
        <end position="64"/>
    </location>
</feature>
<dbReference type="RefSeq" id="WP_148895094.1">
    <property type="nucleotide sequence ID" value="NZ_VNIB01000003.1"/>
</dbReference>
<keyword evidence="5" id="KW-1185">Reference proteome</keyword>
<gene>
    <name evidence="4" type="ORF">EDC39_1037</name>
</gene>
<organism evidence="4 5">
    <name type="scientific">Geothermobacter ehrlichii</name>
    <dbReference type="NCBI Taxonomy" id="213224"/>
    <lineage>
        <taxon>Bacteria</taxon>
        <taxon>Pseudomonadati</taxon>
        <taxon>Thermodesulfobacteriota</taxon>
        <taxon>Desulfuromonadia</taxon>
        <taxon>Desulfuromonadales</taxon>
        <taxon>Geothermobacteraceae</taxon>
        <taxon>Geothermobacter</taxon>
    </lineage>
</organism>
<keyword evidence="2" id="KW-0472">Membrane</keyword>
<proteinExistence type="predicted"/>
<feature type="transmembrane region" description="Helical" evidence="2">
    <location>
        <begin position="6"/>
        <end position="24"/>
    </location>
</feature>
<feature type="domain" description="DUF4124" evidence="3">
    <location>
        <begin position="68"/>
        <end position="108"/>
    </location>
</feature>
<keyword evidence="2" id="KW-1133">Transmembrane helix</keyword>
<evidence type="ECO:0000313" key="5">
    <source>
        <dbReference type="Proteomes" id="UP000324159"/>
    </source>
</evidence>
<evidence type="ECO:0000313" key="4">
    <source>
        <dbReference type="EMBL" id="TYO99166.1"/>
    </source>
</evidence>
<dbReference type="Pfam" id="PF13511">
    <property type="entry name" value="DUF4124"/>
    <property type="match status" value="1"/>
</dbReference>
<dbReference type="Proteomes" id="UP000324159">
    <property type="component" value="Unassembled WGS sequence"/>
</dbReference>
<reference evidence="4 5" key="1">
    <citation type="submission" date="2019-07" db="EMBL/GenBank/DDBJ databases">
        <title>Genomic Encyclopedia of Type Strains, Phase IV (KMG-IV): sequencing the most valuable type-strain genomes for metagenomic binning, comparative biology and taxonomic classification.</title>
        <authorList>
            <person name="Goeker M."/>
        </authorList>
    </citation>
    <scope>NUCLEOTIDE SEQUENCE [LARGE SCALE GENOMIC DNA]</scope>
    <source>
        <strain evidence="4 5">SS015</strain>
    </source>
</reference>
<protein>
    <submittedName>
        <fullName evidence="4">Uncharacterized protein DUF4124</fullName>
    </submittedName>
</protein>